<protein>
    <submittedName>
        <fullName evidence="5">Phage tail protein</fullName>
    </submittedName>
</protein>
<proteinExistence type="inferred from homology"/>
<dbReference type="Pfam" id="PF17482">
    <property type="entry name" value="Phage_sheath_1C"/>
    <property type="match status" value="1"/>
</dbReference>
<accession>A0A4P9VF10</accession>
<feature type="domain" description="Tail sheath protein subtilisin-like" evidence="2">
    <location>
        <begin position="121"/>
        <end position="275"/>
    </location>
</feature>
<comment type="similarity">
    <text evidence="1">Belongs to the myoviridae tail sheath protein family.</text>
</comment>
<dbReference type="InterPro" id="IPR020287">
    <property type="entry name" value="Tail_sheath_C"/>
</dbReference>
<dbReference type="Gene3D" id="3.40.50.11780">
    <property type="match status" value="1"/>
</dbReference>
<keyword evidence="6" id="KW-1185">Reference proteome</keyword>
<evidence type="ECO:0000313" key="5">
    <source>
        <dbReference type="EMBL" id="RDH41658.1"/>
    </source>
</evidence>
<feature type="domain" description="Tail sheath protein C-terminal" evidence="3">
    <location>
        <begin position="278"/>
        <end position="378"/>
    </location>
</feature>
<evidence type="ECO:0000256" key="1">
    <source>
        <dbReference type="ARBA" id="ARBA00008005"/>
    </source>
</evidence>
<dbReference type="PANTHER" id="PTHR35861:SF1">
    <property type="entry name" value="PHAGE TAIL SHEATH PROTEIN"/>
    <property type="match status" value="1"/>
</dbReference>
<gene>
    <name evidence="5" type="ORF">B9G39_27300</name>
</gene>
<dbReference type="InterPro" id="IPR052042">
    <property type="entry name" value="Tail_sheath_structural"/>
</dbReference>
<evidence type="ECO:0000259" key="3">
    <source>
        <dbReference type="Pfam" id="PF17482"/>
    </source>
</evidence>
<organism evidence="5 6">
    <name type="scientific">Zooshikella ganghwensis</name>
    <dbReference type="NCBI Taxonomy" id="202772"/>
    <lineage>
        <taxon>Bacteria</taxon>
        <taxon>Pseudomonadati</taxon>
        <taxon>Pseudomonadota</taxon>
        <taxon>Gammaproteobacteria</taxon>
        <taxon>Oceanospirillales</taxon>
        <taxon>Zooshikellaceae</taxon>
        <taxon>Zooshikella</taxon>
    </lineage>
</organism>
<evidence type="ECO:0000313" key="6">
    <source>
        <dbReference type="Proteomes" id="UP000257039"/>
    </source>
</evidence>
<evidence type="ECO:0000259" key="2">
    <source>
        <dbReference type="Pfam" id="PF04984"/>
    </source>
</evidence>
<dbReference type="AlphaFoldDB" id="A0A4P9VF10"/>
<reference evidence="5 6" key="1">
    <citation type="submission" date="2017-04" db="EMBL/GenBank/DDBJ databases">
        <title>Draft genome sequence of Zooshikella ganghwensis VG4 isolated from Red Sea sediments.</title>
        <authorList>
            <person name="Rehman Z."/>
            <person name="Alam I."/>
            <person name="Kamau A."/>
            <person name="Bajic V."/>
            <person name="Leiknes T."/>
        </authorList>
    </citation>
    <scope>NUCLEOTIDE SEQUENCE [LARGE SCALE GENOMIC DNA]</scope>
    <source>
        <strain evidence="5 6">VG4</strain>
    </source>
</reference>
<comment type="caution">
    <text evidence="5">The sequence shown here is derived from an EMBL/GenBank/DDBJ whole genome shotgun (WGS) entry which is preliminary data.</text>
</comment>
<feature type="domain" description="Tail sheath protein Gp18-like" evidence="4">
    <location>
        <begin position="28"/>
        <end position="87"/>
    </location>
</feature>
<dbReference type="Pfam" id="PF22671">
    <property type="entry name" value="Gp18_domIII_N"/>
    <property type="match status" value="1"/>
</dbReference>
<dbReference type="PANTHER" id="PTHR35861">
    <property type="match status" value="1"/>
</dbReference>
<dbReference type="Pfam" id="PF04984">
    <property type="entry name" value="Phage_sheath_1"/>
    <property type="match status" value="1"/>
</dbReference>
<dbReference type="InterPro" id="IPR054564">
    <property type="entry name" value="Gp18_domIII_N"/>
</dbReference>
<sequence>MPEQFLHGVEVVEIDSGPRPIQTVKSSVIGVVGTAPEADDQAFPENTPVLIAGSSREAAKLGQTGTLPAAMKGIFDQAGAFVVVVRVKEENEEAKQISALVGNGQSDPPTGIYALKAAQSAKTAKVQPRILIAPGYSQLEPVGKALDLVAKQLKGMAIIDGPNTTGGEAIDYKKKYDSRHAYLVDPWVQVWDTQTHQAVDRPPSPYVAGLMAKIDNDKGFWHSPSNKTINGIIGTSRPIDFTLGDANCRANLLNEKHITTIIHENGYRLWGNRTTCISDQKWAFVNVVRTSLILYDSLLRAHLWAVDRNITRTYLKDVAEGVNNYLRRLTNLGAILGGTCYPDDELNTPDNLAAGKVFFNFDFTPPAPAETITFRSTMTDKYYEKLTGG</sequence>
<dbReference type="Proteomes" id="UP000257039">
    <property type="component" value="Unassembled WGS sequence"/>
</dbReference>
<name>A0A4P9VF10_9GAMM</name>
<evidence type="ECO:0000259" key="4">
    <source>
        <dbReference type="Pfam" id="PF22671"/>
    </source>
</evidence>
<dbReference type="EMBL" id="NDXW01000005">
    <property type="protein sequence ID" value="RDH41658.1"/>
    <property type="molecule type" value="Genomic_DNA"/>
</dbReference>
<dbReference type="InterPro" id="IPR035089">
    <property type="entry name" value="Phage_sheath_subtilisin"/>
</dbReference>